<dbReference type="PROSITE" id="PS50930">
    <property type="entry name" value="HTH_LYTTR"/>
    <property type="match status" value="1"/>
</dbReference>
<dbReference type="InterPro" id="IPR007492">
    <property type="entry name" value="LytTR_DNA-bd_dom"/>
</dbReference>
<evidence type="ECO:0000259" key="5">
    <source>
        <dbReference type="PROSITE" id="PS50930"/>
    </source>
</evidence>
<keyword evidence="6" id="KW-0238">DNA-binding</keyword>
<reference evidence="6" key="2">
    <citation type="submission" date="2021-04" db="EMBL/GenBank/DDBJ databases">
        <authorList>
            <person name="Gilroy R."/>
        </authorList>
    </citation>
    <scope>NUCLEOTIDE SEQUENCE</scope>
    <source>
        <strain evidence="6">CHK198-12963</strain>
    </source>
</reference>
<feature type="modified residue" description="4-aspartylphosphate" evidence="3">
    <location>
        <position position="58"/>
    </location>
</feature>
<evidence type="ECO:0000259" key="4">
    <source>
        <dbReference type="PROSITE" id="PS50110"/>
    </source>
</evidence>
<dbReference type="SUPFAM" id="SSF52172">
    <property type="entry name" value="CheY-like"/>
    <property type="match status" value="1"/>
</dbReference>
<dbReference type="Pfam" id="PF00072">
    <property type="entry name" value="Response_reg"/>
    <property type="match status" value="1"/>
</dbReference>
<dbReference type="Gene3D" id="2.40.50.1020">
    <property type="entry name" value="LytTr DNA-binding domain"/>
    <property type="match status" value="1"/>
</dbReference>
<dbReference type="Pfam" id="PF04397">
    <property type="entry name" value="LytTR"/>
    <property type="match status" value="1"/>
</dbReference>
<evidence type="ECO:0000313" key="6">
    <source>
        <dbReference type="EMBL" id="HJC65448.1"/>
    </source>
</evidence>
<organism evidence="6 7">
    <name type="scientific">Candidatus Enterocloster excrementigallinarum</name>
    <dbReference type="NCBI Taxonomy" id="2838558"/>
    <lineage>
        <taxon>Bacteria</taxon>
        <taxon>Bacillati</taxon>
        <taxon>Bacillota</taxon>
        <taxon>Clostridia</taxon>
        <taxon>Lachnospirales</taxon>
        <taxon>Lachnospiraceae</taxon>
        <taxon>Enterocloster</taxon>
    </lineage>
</organism>
<sequence>MRIAVVDDFQKDRDNLALQLEAYIRDNGLEGEIYGYPGGEEFLEAFEEKKGFDTVFLDIYMNGMDGMSVAKELRLKDSACRIIFVTSSDSFAVQGYKVRAFQYLVKPYSRDELLEVLDELFASVKKKRPYLELREERISKKIYYDEIVMAELDGHYTIFYLSSGERMRTRMTVRELAKSLTEKCFLECYRNVLVNLDYVEQVKEGKGGWEAFVMKGGHNALIQRTKRSQVRQYFADYLFWKTEREGMRNDW</sequence>
<proteinExistence type="predicted"/>
<keyword evidence="3" id="KW-0597">Phosphoprotein</keyword>
<dbReference type="InterPro" id="IPR011006">
    <property type="entry name" value="CheY-like_superfamily"/>
</dbReference>
<name>A0A9D2PQL0_9FIRM</name>
<dbReference type="AlphaFoldDB" id="A0A9D2PQL0"/>
<accession>A0A9D2PQL0</accession>
<dbReference type="Proteomes" id="UP000823863">
    <property type="component" value="Unassembled WGS sequence"/>
</dbReference>
<gene>
    <name evidence="6" type="ORF">H9931_01840</name>
</gene>
<dbReference type="InterPro" id="IPR001789">
    <property type="entry name" value="Sig_transdc_resp-reg_receiver"/>
</dbReference>
<evidence type="ECO:0000313" key="7">
    <source>
        <dbReference type="Proteomes" id="UP000823863"/>
    </source>
</evidence>
<reference evidence="6" key="1">
    <citation type="journal article" date="2021" name="PeerJ">
        <title>Extensive microbial diversity within the chicken gut microbiome revealed by metagenomics and culture.</title>
        <authorList>
            <person name="Gilroy R."/>
            <person name="Ravi A."/>
            <person name="Getino M."/>
            <person name="Pursley I."/>
            <person name="Horton D.L."/>
            <person name="Alikhan N.F."/>
            <person name="Baker D."/>
            <person name="Gharbi K."/>
            <person name="Hall N."/>
            <person name="Watson M."/>
            <person name="Adriaenssens E.M."/>
            <person name="Foster-Nyarko E."/>
            <person name="Jarju S."/>
            <person name="Secka A."/>
            <person name="Antonio M."/>
            <person name="Oren A."/>
            <person name="Chaudhuri R.R."/>
            <person name="La Ragione R."/>
            <person name="Hildebrand F."/>
            <person name="Pallen M.J."/>
        </authorList>
    </citation>
    <scope>NUCLEOTIDE SEQUENCE</scope>
    <source>
        <strain evidence="6">CHK198-12963</strain>
    </source>
</reference>
<dbReference type="SMART" id="SM00850">
    <property type="entry name" value="LytTR"/>
    <property type="match status" value="1"/>
</dbReference>
<protein>
    <recommendedName>
        <fullName evidence="1">Stage 0 sporulation protein A homolog</fullName>
    </recommendedName>
</protein>
<dbReference type="GO" id="GO:0000156">
    <property type="term" value="F:phosphorelay response regulator activity"/>
    <property type="evidence" value="ECO:0007669"/>
    <property type="project" value="InterPro"/>
</dbReference>
<dbReference type="Gene3D" id="3.40.50.2300">
    <property type="match status" value="1"/>
</dbReference>
<feature type="domain" description="Response regulatory" evidence="4">
    <location>
        <begin position="2"/>
        <end position="121"/>
    </location>
</feature>
<dbReference type="GO" id="GO:0003677">
    <property type="term" value="F:DNA binding"/>
    <property type="evidence" value="ECO:0007669"/>
    <property type="project" value="UniProtKB-KW"/>
</dbReference>
<comment type="function">
    <text evidence="2">May play the central regulatory role in sporulation. It may be an element of the effector pathway responsible for the activation of sporulation genes in response to nutritional stress. Spo0A may act in concert with spo0H (a sigma factor) to control the expression of some genes that are critical to the sporulation process.</text>
</comment>
<dbReference type="SMART" id="SM00448">
    <property type="entry name" value="REC"/>
    <property type="match status" value="1"/>
</dbReference>
<feature type="domain" description="HTH LytTR-type" evidence="5">
    <location>
        <begin position="131"/>
        <end position="236"/>
    </location>
</feature>
<dbReference type="PANTHER" id="PTHR37299:SF1">
    <property type="entry name" value="STAGE 0 SPORULATION PROTEIN A HOMOLOG"/>
    <property type="match status" value="1"/>
</dbReference>
<dbReference type="PROSITE" id="PS50110">
    <property type="entry name" value="RESPONSE_REGULATORY"/>
    <property type="match status" value="1"/>
</dbReference>
<dbReference type="InterPro" id="IPR046947">
    <property type="entry name" value="LytR-like"/>
</dbReference>
<evidence type="ECO:0000256" key="3">
    <source>
        <dbReference type="PROSITE-ProRule" id="PRU00169"/>
    </source>
</evidence>
<dbReference type="EMBL" id="DWWB01000006">
    <property type="protein sequence ID" value="HJC65448.1"/>
    <property type="molecule type" value="Genomic_DNA"/>
</dbReference>
<evidence type="ECO:0000256" key="1">
    <source>
        <dbReference type="ARBA" id="ARBA00018672"/>
    </source>
</evidence>
<dbReference type="PANTHER" id="PTHR37299">
    <property type="entry name" value="TRANSCRIPTIONAL REGULATOR-RELATED"/>
    <property type="match status" value="1"/>
</dbReference>
<comment type="caution">
    <text evidence="6">The sequence shown here is derived from an EMBL/GenBank/DDBJ whole genome shotgun (WGS) entry which is preliminary data.</text>
</comment>
<evidence type="ECO:0000256" key="2">
    <source>
        <dbReference type="ARBA" id="ARBA00024867"/>
    </source>
</evidence>